<dbReference type="AlphaFoldDB" id="A0A670YYW6"/>
<keyword evidence="15" id="KW-1185">Reference proteome</keyword>
<feature type="transmembrane region" description="Helical" evidence="12">
    <location>
        <begin position="739"/>
        <end position="759"/>
    </location>
</feature>
<evidence type="ECO:0000256" key="2">
    <source>
        <dbReference type="ARBA" id="ARBA00007242"/>
    </source>
</evidence>
<evidence type="ECO:0000259" key="13">
    <source>
        <dbReference type="PROSITE" id="PS50259"/>
    </source>
</evidence>
<feature type="transmembrane region" description="Helical" evidence="12">
    <location>
        <begin position="704"/>
        <end position="727"/>
    </location>
</feature>
<dbReference type="PROSITE" id="PS50259">
    <property type="entry name" value="G_PROTEIN_RECEP_F3_4"/>
    <property type="match status" value="1"/>
</dbReference>
<name>A0A670YYW6_PSETE</name>
<dbReference type="InterPro" id="IPR011500">
    <property type="entry name" value="GPCR_3_9-Cys_dom"/>
</dbReference>
<dbReference type="Pfam" id="PF07562">
    <property type="entry name" value="NCD3G"/>
    <property type="match status" value="1"/>
</dbReference>
<evidence type="ECO:0000256" key="11">
    <source>
        <dbReference type="ARBA" id="ARBA00023224"/>
    </source>
</evidence>
<evidence type="ECO:0000313" key="14">
    <source>
        <dbReference type="Ensembl" id="ENSPTXP00000016997.1"/>
    </source>
</evidence>
<feature type="transmembrane region" description="Helical" evidence="12">
    <location>
        <begin position="582"/>
        <end position="603"/>
    </location>
</feature>
<dbReference type="Gene3D" id="3.40.50.2300">
    <property type="match status" value="2"/>
</dbReference>
<dbReference type="GO" id="GO:0004930">
    <property type="term" value="F:G protein-coupled receptor activity"/>
    <property type="evidence" value="ECO:0007669"/>
    <property type="project" value="UniProtKB-KW"/>
</dbReference>
<evidence type="ECO:0000313" key="15">
    <source>
        <dbReference type="Proteomes" id="UP000472273"/>
    </source>
</evidence>
<dbReference type="GeneTree" id="ENSGT00950000182788"/>
<protein>
    <recommendedName>
        <fullName evidence="13">G-protein coupled receptors family 3 profile domain-containing protein</fullName>
    </recommendedName>
</protein>
<feature type="transmembrane region" description="Helical" evidence="12">
    <location>
        <begin position="545"/>
        <end position="570"/>
    </location>
</feature>
<dbReference type="InterPro" id="IPR000337">
    <property type="entry name" value="GPCR_3"/>
</dbReference>
<dbReference type="PANTHER" id="PTHR24061">
    <property type="entry name" value="CALCIUM-SENSING RECEPTOR-RELATED"/>
    <property type="match status" value="1"/>
</dbReference>
<keyword evidence="5" id="KW-0732">Signal</keyword>
<feature type="transmembrane region" description="Helical" evidence="12">
    <location>
        <begin position="615"/>
        <end position="640"/>
    </location>
</feature>
<dbReference type="InterPro" id="IPR017979">
    <property type="entry name" value="GPCR_3_CS"/>
</dbReference>
<reference evidence="14" key="1">
    <citation type="submission" date="2025-08" db="UniProtKB">
        <authorList>
            <consortium name="Ensembl"/>
        </authorList>
    </citation>
    <scope>IDENTIFICATION</scope>
</reference>
<feature type="domain" description="G-protein coupled receptors family 3 profile" evidence="13">
    <location>
        <begin position="545"/>
        <end position="809"/>
    </location>
</feature>
<keyword evidence="11" id="KW-0807">Transducer</keyword>
<dbReference type="Ensembl" id="ENSPTXT00000017519.1">
    <property type="protein sequence ID" value="ENSPTXP00000016997.1"/>
    <property type="gene ID" value="ENSPTXG00000011730.1"/>
</dbReference>
<evidence type="ECO:0000256" key="6">
    <source>
        <dbReference type="ARBA" id="ARBA00022989"/>
    </source>
</evidence>
<dbReference type="PRINTS" id="PR00248">
    <property type="entry name" value="GPCRMGR"/>
</dbReference>
<evidence type="ECO:0000256" key="12">
    <source>
        <dbReference type="SAM" id="Phobius"/>
    </source>
</evidence>
<dbReference type="PRINTS" id="PR01535">
    <property type="entry name" value="VOMERONASL2R"/>
</dbReference>
<dbReference type="InterPro" id="IPR028082">
    <property type="entry name" value="Peripla_BP_I"/>
</dbReference>
<keyword evidence="3" id="KW-1003">Cell membrane</keyword>
<dbReference type="Pfam" id="PF01094">
    <property type="entry name" value="ANF_receptor"/>
    <property type="match status" value="1"/>
</dbReference>
<dbReference type="Proteomes" id="UP000472273">
    <property type="component" value="Unplaced"/>
</dbReference>
<dbReference type="OMA" id="WICLMIF"/>
<evidence type="ECO:0000256" key="3">
    <source>
        <dbReference type="ARBA" id="ARBA00022475"/>
    </source>
</evidence>
<comment type="similarity">
    <text evidence="2">Belongs to the G-protein coupled receptor 3 family.</text>
</comment>
<dbReference type="GO" id="GO:0005886">
    <property type="term" value="C:plasma membrane"/>
    <property type="evidence" value="ECO:0007669"/>
    <property type="project" value="UniProtKB-SubCell"/>
</dbReference>
<dbReference type="FunFam" id="2.10.50.30:FF:000002">
    <property type="entry name" value="Vomeronasal 2 receptor, h1"/>
    <property type="match status" value="1"/>
</dbReference>
<keyword evidence="10" id="KW-0325">Glycoprotein</keyword>
<organism evidence="14 15">
    <name type="scientific">Pseudonaja textilis</name>
    <name type="common">Eastern brown snake</name>
    <dbReference type="NCBI Taxonomy" id="8673"/>
    <lineage>
        <taxon>Eukaryota</taxon>
        <taxon>Metazoa</taxon>
        <taxon>Chordata</taxon>
        <taxon>Craniata</taxon>
        <taxon>Vertebrata</taxon>
        <taxon>Euteleostomi</taxon>
        <taxon>Lepidosauria</taxon>
        <taxon>Squamata</taxon>
        <taxon>Bifurcata</taxon>
        <taxon>Unidentata</taxon>
        <taxon>Episquamata</taxon>
        <taxon>Toxicofera</taxon>
        <taxon>Serpentes</taxon>
        <taxon>Colubroidea</taxon>
        <taxon>Elapidae</taxon>
        <taxon>Hydrophiinae</taxon>
        <taxon>Pseudonaja</taxon>
    </lineage>
</organism>
<proteinExistence type="inferred from homology"/>
<evidence type="ECO:0000256" key="9">
    <source>
        <dbReference type="ARBA" id="ARBA00023170"/>
    </source>
</evidence>
<evidence type="ECO:0000256" key="7">
    <source>
        <dbReference type="ARBA" id="ARBA00023040"/>
    </source>
</evidence>
<dbReference type="PANTHER" id="PTHR24061:SF599">
    <property type="entry name" value="G-PROTEIN COUPLED RECEPTORS FAMILY 3 PROFILE DOMAIN-CONTAINING PROTEIN"/>
    <property type="match status" value="1"/>
</dbReference>
<dbReference type="InterPro" id="IPR004073">
    <property type="entry name" value="GPCR_3_vmron_rcpt_2"/>
</dbReference>
<dbReference type="SUPFAM" id="SSF53822">
    <property type="entry name" value="Periplasmic binding protein-like I"/>
    <property type="match status" value="1"/>
</dbReference>
<accession>A0A670YYW6</accession>
<evidence type="ECO:0000256" key="1">
    <source>
        <dbReference type="ARBA" id="ARBA00004651"/>
    </source>
</evidence>
<feature type="transmembrane region" description="Helical" evidence="12">
    <location>
        <begin position="765"/>
        <end position="787"/>
    </location>
</feature>
<evidence type="ECO:0000256" key="4">
    <source>
        <dbReference type="ARBA" id="ARBA00022692"/>
    </source>
</evidence>
<dbReference type="CDD" id="cd15283">
    <property type="entry name" value="7tmC_V2R_pheromone"/>
    <property type="match status" value="1"/>
</dbReference>
<feature type="transmembrane region" description="Helical" evidence="12">
    <location>
        <begin position="656"/>
        <end position="677"/>
    </location>
</feature>
<keyword evidence="7" id="KW-0297">G-protein coupled receptor</keyword>
<dbReference type="InterPro" id="IPR000068">
    <property type="entry name" value="GPCR_3_Ca_sens_rcpt-rel"/>
</dbReference>
<dbReference type="PROSITE" id="PS00981">
    <property type="entry name" value="G_PROTEIN_RECEP_F3_3"/>
    <property type="match status" value="1"/>
</dbReference>
<dbReference type="FunFam" id="3.40.50.2300:FF:000024">
    <property type="entry name" value="Vomeronasal 2, receptor 73"/>
    <property type="match status" value="1"/>
</dbReference>
<keyword evidence="4 12" id="KW-0812">Transmembrane</keyword>
<keyword evidence="6 12" id="KW-1133">Transmembrane helix</keyword>
<evidence type="ECO:0000256" key="8">
    <source>
        <dbReference type="ARBA" id="ARBA00023136"/>
    </source>
</evidence>
<evidence type="ECO:0000256" key="10">
    <source>
        <dbReference type="ARBA" id="ARBA00023180"/>
    </source>
</evidence>
<evidence type="ECO:0000256" key="5">
    <source>
        <dbReference type="ARBA" id="ARBA00022729"/>
    </source>
</evidence>
<dbReference type="Pfam" id="PF00003">
    <property type="entry name" value="7tm_3"/>
    <property type="match status" value="1"/>
</dbReference>
<comment type="subcellular location">
    <subcellularLocation>
        <location evidence="1">Cell membrane</location>
        <topology evidence="1">Multi-pass membrane protein</topology>
    </subcellularLocation>
</comment>
<dbReference type="Gene3D" id="2.10.50.30">
    <property type="entry name" value="GPCR, family 3, nine cysteines domain"/>
    <property type="match status" value="1"/>
</dbReference>
<dbReference type="InterPro" id="IPR017978">
    <property type="entry name" value="GPCR_3_C"/>
</dbReference>
<keyword evidence="9" id="KW-0675">Receptor</keyword>
<dbReference type="InterPro" id="IPR001828">
    <property type="entry name" value="ANF_lig-bd_rcpt"/>
</dbReference>
<reference evidence="14" key="2">
    <citation type="submission" date="2025-09" db="UniProtKB">
        <authorList>
            <consortium name="Ensembl"/>
        </authorList>
    </citation>
    <scope>IDENTIFICATION</scope>
</reference>
<dbReference type="InterPro" id="IPR038550">
    <property type="entry name" value="GPCR_3_9-Cys_sf"/>
</dbReference>
<keyword evidence="8 12" id="KW-0472">Membrane</keyword>
<sequence length="810" mass="92634">VLDSLVLLLVVTKNYQHVLALVFAVTEINENQHFLPNISLGFHISESYFSARRYYHIALDFFSATHTLIPNYKCNNQSSLIANVKFLDLSQCFTFLYGDFAPMMRDQSHFVSLYQLVPNEIYQYKGIVQLLLHFRWKWICLMIFNDDGGELFLKNMLPILFENGICPAFIARISVLVFFEDYASAQIKWHKILLDVIKSEANVIFVHGETRTMLSLMIVLNSGHTDDDKLFGKVWIMAVQLDFAALVLHKDLNLEIFHGALAFTPHTHEMPEFQAFLQSLNPYLVKRDGFIQTFWEQAFGCSFLNTNIQENIENSCTGEERLESLPGPFFEMSMTGHSYSIYNTAYALANSISIIDSSISAFKKTFARRGIENRILQPWQVIKHFSRFNYMPLRNNSSTNFSFNNTAGELIHLNEYGEFTVGFDITNVITFPNKSFTRIKVGKMNPWTGQGTEFSVSEDSIIWPSNFNQVGVIPLSLCNVICPPGCHKKKKEGKPFCCYDCVRCSEGKVSPQAACNSCQEDHYPNKEQNQCIPKMFSFLSYEEPLGMALAISSYFFFFITVWILWIFIKYRNTPIIKANNRSLTYTILVFLLLCFLSSSLFIGQPQKLTCLFRQMAFGIIFSVAVSCVLAKNVTVIVAFLATQPGSRMRKWMGKKLANAIILFCFSIQAAICFIWLATTPPFPDFDMHSMAEEIVLECNDGSTAIFYCVLGYMGFLAFVSFLVAFLARKLPDSFNEAKFITFSMLVFCSVWISFIPTYLSTKGKYMVVVKIFSMLASTTGLLAFIFFPKCYIILLRPELNKRDAIIKRKR</sequence>